<dbReference type="EMBL" id="CP138580">
    <property type="protein sequence ID" value="WPG97608.1"/>
    <property type="molecule type" value="Genomic_DNA"/>
</dbReference>
<dbReference type="GO" id="GO:0035556">
    <property type="term" value="P:intracellular signal transduction"/>
    <property type="evidence" value="ECO:0007669"/>
    <property type="project" value="InterPro"/>
</dbReference>
<keyword evidence="1" id="KW-0677">Repeat</keyword>
<evidence type="ECO:0000313" key="9">
    <source>
        <dbReference type="Proteomes" id="UP001303373"/>
    </source>
</evidence>
<sequence length="976" mass="111361">MDKLKDKLKDKLDLHDLKVSATHLKHRIGKFQNLVNSNHRHDEEHEQKTDAKRTGIGESHRFQSFAPERHGNQIKWYIDGRDYFHAVSVAIERAQETIYIEDWWLSPELYLRRPPHNNREWRLDGVLKRAAERGVKIYVVVYKEVEAAISCNSAHTKHALEALCPKDTPGYRNIIVMRHPDHNVFENASDMTFYWAHHEKFIVIDYELAFIGGLDLCFGRWDTTSHPLADAHPAGVHNEVFPGQDFNNNRILDFQTVEDWKSNKLSKAEFGRMPWHDVAMGVIGPCVYDIAEHFVLRWNFCKRDKYKRDDRYDWLTMSGRTGEDEDLIGVQRPKHPVGEYIHHPLSPLENKAGNPLVKVHLSRDSETQDGAEADEFHDAHEEFDEHGYTSDQHRFGHGAEKYLREHGVHRPHIHSNKKAELQTPENAIPMSKIDPRDAQNIGHLQENAKVTGNDPKKEGFVSSSGGIAQKEQGYPSNKVDYTTFGGHGTIHAQLVRSSADWSSGILTEQSIQNAYCQIIRDAQHYVYIENQFFITATGEKQAPVHNLIGAAIVDACIAAAKEQRKFRVILVIPAVPGFAGDLRSDAATGTRAIMDYQYKSINRGEESIFGKIKAAGFDPTEYVFVFNLRSYDRLNNTPGLKVQEEQSGVKYKELQRAQAEEVMAEGAHNAQDGDKSNQGQDTKAQFEQHRNEGEEDHEAIGGYGSNRMDKESGSVDSIAKNAMLGEKKVSEETYAGRDENGNPVGDDNTERQQEQQNFVQEELYIHGKLLIADDRIVICGSSNINDRSQLGFHDSELSIVMEDTATVETTMDGKPYKAGRHAASLRRMMWREHLGLLPHQHIEAAEDINAQPPNDGPSEWHEGDEYDQFVADPLSEELWNEWKTRATTNTEIFRHLFHADPDNNIRTFEDYDKFLPKAEHVKQGHIFDPYLPVDIVRQELDKIKGHLVWMPLDFLCDAQMAEKGMQVNAWTESVYT</sequence>
<dbReference type="GO" id="GO:0009395">
    <property type="term" value="P:phospholipid catabolic process"/>
    <property type="evidence" value="ECO:0007669"/>
    <property type="project" value="TreeGrafter"/>
</dbReference>
<dbReference type="Pfam" id="PF00614">
    <property type="entry name" value="PLDc"/>
    <property type="match status" value="1"/>
</dbReference>
<evidence type="ECO:0000256" key="1">
    <source>
        <dbReference type="ARBA" id="ARBA00022737"/>
    </source>
</evidence>
<feature type="compositionally biased region" description="Basic and acidic residues" evidence="6">
    <location>
        <begin position="725"/>
        <end position="740"/>
    </location>
</feature>
<dbReference type="InterPro" id="IPR016555">
    <property type="entry name" value="PLipase_D_euk"/>
</dbReference>
<evidence type="ECO:0000256" key="2">
    <source>
        <dbReference type="ARBA" id="ARBA00022801"/>
    </source>
</evidence>
<dbReference type="PANTHER" id="PTHR18896:SF128">
    <property type="entry name" value="PHOSPHOLIPASE"/>
    <property type="match status" value="1"/>
</dbReference>
<accession>A0AAQ3LXD0</accession>
<protein>
    <recommendedName>
        <fullName evidence="5">Phospholipase</fullName>
        <ecNumber evidence="5">3.1.4.4</ecNumber>
    </recommendedName>
</protein>
<dbReference type="GO" id="GO:0006654">
    <property type="term" value="P:phosphatidic acid biosynthetic process"/>
    <property type="evidence" value="ECO:0007669"/>
    <property type="project" value="InterPro"/>
</dbReference>
<name>A0AAQ3LXD0_9PEZI</name>
<feature type="region of interest" description="Disordered" evidence="6">
    <location>
        <begin position="659"/>
        <end position="752"/>
    </location>
</feature>
<reference evidence="8 9" key="1">
    <citation type="submission" date="2023-11" db="EMBL/GenBank/DDBJ databases">
        <title>An acidophilic fungus is an integral part of prey digestion in a carnivorous sundew plant.</title>
        <authorList>
            <person name="Tsai I.J."/>
        </authorList>
    </citation>
    <scope>NUCLEOTIDE SEQUENCE [LARGE SCALE GENOMIC DNA]</scope>
    <source>
        <strain evidence="8">169a</strain>
    </source>
</reference>
<dbReference type="SUPFAM" id="SSF56024">
    <property type="entry name" value="Phospholipase D/nuclease"/>
    <property type="match status" value="2"/>
</dbReference>
<feature type="domain" description="PLD phosphodiesterase" evidence="7">
    <location>
        <begin position="193"/>
        <end position="220"/>
    </location>
</feature>
<dbReference type="GO" id="GO:0004630">
    <property type="term" value="F:phospholipase D activity"/>
    <property type="evidence" value="ECO:0007669"/>
    <property type="project" value="UniProtKB-UniRule"/>
</dbReference>
<evidence type="ECO:0000313" key="8">
    <source>
        <dbReference type="EMBL" id="WPG97608.1"/>
    </source>
</evidence>
<evidence type="ECO:0000256" key="5">
    <source>
        <dbReference type="PIRNR" id="PIRNR009376"/>
    </source>
</evidence>
<comment type="catalytic activity">
    <reaction evidence="5">
        <text>a 1,2-diacyl-sn-glycero-3-phosphocholine + H2O = a 1,2-diacyl-sn-glycero-3-phosphate + choline + H(+)</text>
        <dbReference type="Rhea" id="RHEA:14445"/>
        <dbReference type="ChEBI" id="CHEBI:15354"/>
        <dbReference type="ChEBI" id="CHEBI:15377"/>
        <dbReference type="ChEBI" id="CHEBI:15378"/>
        <dbReference type="ChEBI" id="CHEBI:57643"/>
        <dbReference type="ChEBI" id="CHEBI:58608"/>
        <dbReference type="EC" id="3.1.4.4"/>
    </reaction>
</comment>
<keyword evidence="9" id="KW-1185">Reference proteome</keyword>
<evidence type="ECO:0000259" key="7">
    <source>
        <dbReference type="PROSITE" id="PS50035"/>
    </source>
</evidence>
<feature type="domain" description="PLD phosphodiesterase" evidence="7">
    <location>
        <begin position="761"/>
        <end position="788"/>
    </location>
</feature>
<keyword evidence="2 5" id="KW-0378">Hydrolase</keyword>
<dbReference type="PANTHER" id="PTHR18896">
    <property type="entry name" value="PHOSPHOLIPASE D"/>
    <property type="match status" value="1"/>
</dbReference>
<evidence type="ECO:0000256" key="6">
    <source>
        <dbReference type="SAM" id="MobiDB-lite"/>
    </source>
</evidence>
<dbReference type="PIRSF" id="PIRSF009376">
    <property type="entry name" value="Phospholipase_D_euk"/>
    <property type="match status" value="1"/>
</dbReference>
<dbReference type="InterPro" id="IPR001736">
    <property type="entry name" value="PLipase_D/transphosphatidylase"/>
</dbReference>
<proteinExistence type="inferred from homology"/>
<dbReference type="PROSITE" id="PS50035">
    <property type="entry name" value="PLD"/>
    <property type="match status" value="2"/>
</dbReference>
<dbReference type="Proteomes" id="UP001303373">
    <property type="component" value="Chromosome 1"/>
</dbReference>
<dbReference type="CDD" id="cd09141">
    <property type="entry name" value="PLDc_vPLD1_2_yPLD_like_2"/>
    <property type="match status" value="1"/>
</dbReference>
<dbReference type="CDD" id="cd09138">
    <property type="entry name" value="PLDc_vPLD1_2_yPLD_like_1"/>
    <property type="match status" value="1"/>
</dbReference>
<organism evidence="8 9">
    <name type="scientific">Acrodontium crateriforme</name>
    <dbReference type="NCBI Taxonomy" id="150365"/>
    <lineage>
        <taxon>Eukaryota</taxon>
        <taxon>Fungi</taxon>
        <taxon>Dikarya</taxon>
        <taxon>Ascomycota</taxon>
        <taxon>Pezizomycotina</taxon>
        <taxon>Dothideomycetes</taxon>
        <taxon>Dothideomycetidae</taxon>
        <taxon>Mycosphaerellales</taxon>
        <taxon>Teratosphaeriaceae</taxon>
        <taxon>Acrodontium</taxon>
    </lineage>
</organism>
<comment type="similarity">
    <text evidence="5">Belongs to the phospholipase D family.</text>
</comment>
<feature type="region of interest" description="Disordered" evidence="6">
    <location>
        <begin position="446"/>
        <end position="474"/>
    </location>
</feature>
<dbReference type="InterPro" id="IPR015679">
    <property type="entry name" value="PLipase_D_fam"/>
</dbReference>
<gene>
    <name evidence="8" type="ORF">R9X50_00038700</name>
</gene>
<dbReference type="SMART" id="SM00155">
    <property type="entry name" value="PLDc"/>
    <property type="match status" value="2"/>
</dbReference>
<keyword evidence="3 5" id="KW-0442">Lipid degradation</keyword>
<dbReference type="EC" id="3.1.4.4" evidence="5"/>
<keyword evidence="4" id="KW-0443">Lipid metabolism</keyword>
<dbReference type="AlphaFoldDB" id="A0AAQ3LXD0"/>
<dbReference type="Gene3D" id="3.30.870.10">
    <property type="entry name" value="Endonuclease Chain A"/>
    <property type="match status" value="3"/>
</dbReference>
<evidence type="ECO:0000256" key="4">
    <source>
        <dbReference type="ARBA" id="ARBA00023098"/>
    </source>
</evidence>
<evidence type="ECO:0000256" key="3">
    <source>
        <dbReference type="ARBA" id="ARBA00022963"/>
    </source>
</evidence>